<organism evidence="3 4">
    <name type="scientific">Actinoplanes sichuanensis</name>
    <dbReference type="NCBI Taxonomy" id="512349"/>
    <lineage>
        <taxon>Bacteria</taxon>
        <taxon>Bacillati</taxon>
        <taxon>Actinomycetota</taxon>
        <taxon>Actinomycetes</taxon>
        <taxon>Micromonosporales</taxon>
        <taxon>Micromonosporaceae</taxon>
        <taxon>Actinoplanes</taxon>
    </lineage>
</organism>
<protein>
    <submittedName>
        <fullName evidence="3">Diguanylate cyclase</fullName>
        <ecNumber evidence="3">2.7.7.65</ecNumber>
    </submittedName>
</protein>
<dbReference type="Proteomes" id="UP001597183">
    <property type="component" value="Unassembled WGS sequence"/>
</dbReference>
<dbReference type="GO" id="GO:0052621">
    <property type="term" value="F:diguanylate cyclase activity"/>
    <property type="evidence" value="ECO:0007669"/>
    <property type="project" value="UniProtKB-EC"/>
</dbReference>
<dbReference type="InterPro" id="IPR029787">
    <property type="entry name" value="Nucleotide_cyclase"/>
</dbReference>
<dbReference type="InterPro" id="IPR011990">
    <property type="entry name" value="TPR-like_helical_dom_sf"/>
</dbReference>
<dbReference type="Pfam" id="PF00990">
    <property type="entry name" value="GGDEF"/>
    <property type="match status" value="1"/>
</dbReference>
<dbReference type="SMART" id="SM00267">
    <property type="entry name" value="GGDEF"/>
    <property type="match status" value="1"/>
</dbReference>
<dbReference type="Gene3D" id="1.25.40.10">
    <property type="entry name" value="Tetratricopeptide repeat domain"/>
    <property type="match status" value="2"/>
</dbReference>
<gene>
    <name evidence="3" type="ORF">ACFQ5G_34805</name>
</gene>
<dbReference type="InterPro" id="IPR000160">
    <property type="entry name" value="GGDEF_dom"/>
</dbReference>
<dbReference type="RefSeq" id="WP_317793695.1">
    <property type="nucleotide sequence ID" value="NZ_AP028461.1"/>
</dbReference>
<feature type="region of interest" description="Disordered" evidence="1">
    <location>
        <begin position="512"/>
        <end position="543"/>
    </location>
</feature>
<feature type="domain" description="GGDEF" evidence="2">
    <location>
        <begin position="381"/>
        <end position="514"/>
    </location>
</feature>
<dbReference type="CDD" id="cd01949">
    <property type="entry name" value="GGDEF"/>
    <property type="match status" value="1"/>
</dbReference>
<dbReference type="EC" id="2.7.7.65" evidence="3"/>
<dbReference type="EMBL" id="JBHTMK010000044">
    <property type="protein sequence ID" value="MFD1370534.1"/>
    <property type="molecule type" value="Genomic_DNA"/>
</dbReference>
<evidence type="ECO:0000313" key="4">
    <source>
        <dbReference type="Proteomes" id="UP001597183"/>
    </source>
</evidence>
<evidence type="ECO:0000259" key="2">
    <source>
        <dbReference type="PROSITE" id="PS50887"/>
    </source>
</evidence>
<dbReference type="PANTHER" id="PTHR45138">
    <property type="entry name" value="REGULATORY COMPONENTS OF SENSORY TRANSDUCTION SYSTEM"/>
    <property type="match status" value="1"/>
</dbReference>
<dbReference type="Gene3D" id="3.30.70.270">
    <property type="match status" value="1"/>
</dbReference>
<keyword evidence="3" id="KW-0548">Nucleotidyltransferase</keyword>
<dbReference type="InterPro" id="IPR050469">
    <property type="entry name" value="Diguanylate_Cyclase"/>
</dbReference>
<keyword evidence="3" id="KW-0808">Transferase</keyword>
<keyword evidence="4" id="KW-1185">Reference proteome</keyword>
<dbReference type="SUPFAM" id="SSF55073">
    <property type="entry name" value="Nucleotide cyclase"/>
    <property type="match status" value="1"/>
</dbReference>
<dbReference type="NCBIfam" id="TIGR00254">
    <property type="entry name" value="GGDEF"/>
    <property type="match status" value="1"/>
</dbReference>
<reference evidence="4" key="1">
    <citation type="journal article" date="2019" name="Int. J. Syst. Evol. Microbiol.">
        <title>The Global Catalogue of Microorganisms (GCM) 10K type strain sequencing project: providing services to taxonomists for standard genome sequencing and annotation.</title>
        <authorList>
            <consortium name="The Broad Institute Genomics Platform"/>
            <consortium name="The Broad Institute Genome Sequencing Center for Infectious Disease"/>
            <person name="Wu L."/>
            <person name="Ma J."/>
        </authorList>
    </citation>
    <scope>NUCLEOTIDE SEQUENCE [LARGE SCALE GENOMIC DNA]</scope>
    <source>
        <strain evidence="4">CCM 7526</strain>
    </source>
</reference>
<comment type="caution">
    <text evidence="3">The sequence shown here is derived from an EMBL/GenBank/DDBJ whole genome shotgun (WGS) entry which is preliminary data.</text>
</comment>
<feature type="compositionally biased region" description="Low complexity" evidence="1">
    <location>
        <begin position="512"/>
        <end position="527"/>
    </location>
</feature>
<accession>A0ABW4AIP0</accession>
<dbReference type="PROSITE" id="PS50887">
    <property type="entry name" value="GGDEF"/>
    <property type="match status" value="1"/>
</dbReference>
<dbReference type="PANTHER" id="PTHR45138:SF24">
    <property type="entry name" value="DIGUANYLATE CYCLASE DGCC-RELATED"/>
    <property type="match status" value="1"/>
</dbReference>
<dbReference type="InterPro" id="IPR043128">
    <property type="entry name" value="Rev_trsase/Diguanyl_cyclase"/>
</dbReference>
<name>A0ABW4AIP0_9ACTN</name>
<dbReference type="SUPFAM" id="SSF48452">
    <property type="entry name" value="TPR-like"/>
    <property type="match status" value="1"/>
</dbReference>
<evidence type="ECO:0000313" key="3">
    <source>
        <dbReference type="EMBL" id="MFD1370534.1"/>
    </source>
</evidence>
<evidence type="ECO:0000256" key="1">
    <source>
        <dbReference type="SAM" id="MobiDB-lite"/>
    </source>
</evidence>
<sequence>MDGLSGRLAGAIRELEASFVIDPAAALRCAAEAEEVGRATGDVELELRGQALAADALLRQAETTGDATRILRTVEFRAAEHDLPLLQARAHRLLSRVAANMGDYAGQLDHALRGFELLPATAGPRIRVMHLMALAEALYRTRSIDAAVGRYQEAEQVTLAAEDTRFCSYVLNDLAYALFAAGRAGPAETVMNRLLALLEGDGQEPIPPMLDTLARIQLAVGRTQDAVVTAKKLMMCEFDPEYPEAEAEAVLTLAAAYHQAGEVAEAQAVLNRARELAESPALARFRANVLREQAELYSTVGDFQGAFRTYKAFHEASEELSSREREAQARIRQAAFETAEARRDAESFREQSLRDPLTGLRNRRYVDSRLPSLLTGGTDARPVTVAIVDADHFKAINDNCSHDIGDQVLIVLAGLVGQAVPEVGGFTARLGGEEFLVVIAGMARDEALARVEALRVAVQNHSWHLLTGDLPVTVSIGVAYGRHPDRYVDVLGVADRNLYAAKRAGRNRVRTSADAAAAAVSGPTSSSRRADSSGPGEAGRARQ</sequence>
<proteinExistence type="predicted"/>